<dbReference type="GO" id="GO:0004252">
    <property type="term" value="F:serine-type endopeptidase activity"/>
    <property type="evidence" value="ECO:0007669"/>
    <property type="project" value="UniProtKB-UniRule"/>
</dbReference>
<evidence type="ECO:0000256" key="7">
    <source>
        <dbReference type="ARBA" id="ARBA00022705"/>
    </source>
</evidence>
<dbReference type="InterPro" id="IPR029063">
    <property type="entry name" value="SAM-dependent_MTases_sf"/>
</dbReference>
<dbReference type="Gene3D" id="2.10.109.10">
    <property type="entry name" value="Umud Fragment, subunit A"/>
    <property type="match status" value="1"/>
</dbReference>
<dbReference type="GO" id="GO:0006508">
    <property type="term" value="P:proteolysis"/>
    <property type="evidence" value="ECO:0007669"/>
    <property type="project" value="InterPro"/>
</dbReference>
<dbReference type="EMBL" id="PCVY01000044">
    <property type="protein sequence ID" value="PIQ86408.1"/>
    <property type="molecule type" value="Genomic_DNA"/>
</dbReference>
<dbReference type="InterPro" id="IPR017985">
    <property type="entry name" value="MeTrfase_CN4_CS"/>
</dbReference>
<dbReference type="SUPFAM" id="SSF51306">
    <property type="entry name" value="LexA/Signal peptidase"/>
    <property type="match status" value="1"/>
</dbReference>
<evidence type="ECO:0000259" key="22">
    <source>
        <dbReference type="Pfam" id="PF01726"/>
    </source>
</evidence>
<keyword evidence="9 18" id="KW-0227">DNA damage</keyword>
<dbReference type="CDD" id="cd06529">
    <property type="entry name" value="S24_LexA-like"/>
    <property type="match status" value="1"/>
</dbReference>
<feature type="domain" description="Peptidase S24/S26A/S26B/S26C" evidence="20">
    <location>
        <begin position="82"/>
        <end position="195"/>
    </location>
</feature>
<dbReference type="Proteomes" id="UP000230859">
    <property type="component" value="Unassembled WGS sequence"/>
</dbReference>
<gene>
    <name evidence="18" type="primary">lexA</name>
    <name evidence="23" type="ORF">COV74_04940</name>
</gene>
<reference evidence="23 24" key="1">
    <citation type="submission" date="2017-09" db="EMBL/GenBank/DDBJ databases">
        <title>Depth-based differentiation of microbial function through sediment-hosted aquifers and enrichment of novel symbionts in the deep terrestrial subsurface.</title>
        <authorList>
            <person name="Probst A.J."/>
            <person name="Ladd B."/>
            <person name="Jarett J.K."/>
            <person name="Geller-Mcgrath D.E."/>
            <person name="Sieber C.M."/>
            <person name="Emerson J.B."/>
            <person name="Anantharaman K."/>
            <person name="Thomas B.C."/>
            <person name="Malmstrom R."/>
            <person name="Stieglmeier M."/>
            <person name="Klingl A."/>
            <person name="Woyke T."/>
            <person name="Ryan C.M."/>
            <person name="Banfield J.F."/>
        </authorList>
    </citation>
    <scope>NUCLEOTIDE SEQUENCE [LARGE SCALE GENOMIC DNA]</scope>
    <source>
        <strain evidence="23">CG11_big_fil_rev_8_21_14_0_20_45_26</strain>
    </source>
</reference>
<evidence type="ECO:0000256" key="6">
    <source>
        <dbReference type="ARBA" id="ARBA00022691"/>
    </source>
</evidence>
<feature type="domain" description="DNA methylase N-4/N-6" evidence="21">
    <location>
        <begin position="450"/>
        <end position="600"/>
    </location>
</feature>
<comment type="similarity">
    <text evidence="1 18 19">Belongs to the peptidase S24 family.</text>
</comment>
<keyword evidence="11 18" id="KW-0068">Autocatalytic cleavage</keyword>
<evidence type="ECO:0000256" key="12">
    <source>
        <dbReference type="ARBA" id="ARBA00023015"/>
    </source>
</evidence>
<dbReference type="InterPro" id="IPR006199">
    <property type="entry name" value="LexA_DNA-bd_dom"/>
</dbReference>
<dbReference type="GO" id="GO:0006281">
    <property type="term" value="P:DNA repair"/>
    <property type="evidence" value="ECO:0007669"/>
    <property type="project" value="UniProtKB-UniRule"/>
</dbReference>
<protein>
    <recommendedName>
        <fullName evidence="18">LexA repressor</fullName>
        <ecNumber evidence="18">3.4.21.88</ecNumber>
    </recommendedName>
</protein>
<comment type="subunit">
    <text evidence="18">Homodimer.</text>
</comment>
<dbReference type="SUPFAM" id="SSF53335">
    <property type="entry name" value="S-adenosyl-L-methionine-dependent methyltransferases"/>
    <property type="match status" value="3"/>
</dbReference>
<dbReference type="Gene3D" id="3.40.50.150">
    <property type="entry name" value="Vaccinia Virus protein VP39"/>
    <property type="match status" value="2"/>
</dbReference>
<name>A0A2H0LPW2_9BACT</name>
<comment type="similarity">
    <text evidence="2">Belongs to the N(4)/N(6)-methyltransferase family. N(4) subfamily.</text>
</comment>
<evidence type="ECO:0000256" key="9">
    <source>
        <dbReference type="ARBA" id="ARBA00022763"/>
    </source>
</evidence>
<keyword evidence="12 18" id="KW-0805">Transcription regulation</keyword>
<dbReference type="InterPro" id="IPR036388">
    <property type="entry name" value="WH-like_DNA-bd_sf"/>
</dbReference>
<dbReference type="NCBIfam" id="TIGR00498">
    <property type="entry name" value="lexA"/>
    <property type="match status" value="1"/>
</dbReference>
<dbReference type="GO" id="GO:0008170">
    <property type="term" value="F:N-methyltransferase activity"/>
    <property type="evidence" value="ECO:0007669"/>
    <property type="project" value="InterPro"/>
</dbReference>
<evidence type="ECO:0000259" key="21">
    <source>
        <dbReference type="Pfam" id="PF01555"/>
    </source>
</evidence>
<feature type="domain" description="LexA repressor DNA-binding" evidence="22">
    <location>
        <begin position="3"/>
        <end position="66"/>
    </location>
</feature>
<comment type="catalytic activity">
    <reaction evidence="18">
        <text>Hydrolysis of Ala-|-Gly bond in repressor LexA.</text>
        <dbReference type="EC" id="3.4.21.88"/>
    </reaction>
</comment>
<evidence type="ECO:0000256" key="11">
    <source>
        <dbReference type="ARBA" id="ARBA00022813"/>
    </source>
</evidence>
<evidence type="ECO:0000256" key="3">
    <source>
        <dbReference type="ARBA" id="ARBA00022491"/>
    </source>
</evidence>
<dbReference type="GO" id="GO:0032259">
    <property type="term" value="P:methylation"/>
    <property type="evidence" value="ECO:0007669"/>
    <property type="project" value="UniProtKB-KW"/>
</dbReference>
<keyword evidence="14 18" id="KW-0804">Transcription</keyword>
<dbReference type="Pfam" id="PF00717">
    <property type="entry name" value="Peptidase_S24"/>
    <property type="match status" value="1"/>
</dbReference>
<dbReference type="Pfam" id="PF01555">
    <property type="entry name" value="N6_N4_Mtase"/>
    <property type="match status" value="1"/>
</dbReference>
<keyword evidence="4" id="KW-0489">Methyltransferase</keyword>
<comment type="caution">
    <text evidence="23">The sequence shown here is derived from an EMBL/GenBank/DDBJ whole genome shotgun (WGS) entry which is preliminary data.</text>
</comment>
<dbReference type="GO" id="GO:0009432">
    <property type="term" value="P:SOS response"/>
    <property type="evidence" value="ECO:0007669"/>
    <property type="project" value="UniProtKB-UniRule"/>
</dbReference>
<dbReference type="SUPFAM" id="SSF46785">
    <property type="entry name" value="Winged helix' DNA-binding domain"/>
    <property type="match status" value="1"/>
</dbReference>
<dbReference type="AlphaFoldDB" id="A0A2H0LPW2"/>
<accession>A0A2H0LPW2</accession>
<keyword evidence="15 18" id="KW-0234">DNA repair</keyword>
<evidence type="ECO:0000256" key="1">
    <source>
        <dbReference type="ARBA" id="ARBA00007484"/>
    </source>
</evidence>
<dbReference type="InterPro" id="IPR050077">
    <property type="entry name" value="LexA_repressor"/>
</dbReference>
<evidence type="ECO:0000256" key="14">
    <source>
        <dbReference type="ARBA" id="ARBA00023163"/>
    </source>
</evidence>
<feature type="active site" description="For autocatalytic cleavage activity" evidence="18">
    <location>
        <position position="124"/>
    </location>
</feature>
<keyword evidence="8" id="KW-0680">Restriction system</keyword>
<evidence type="ECO:0000256" key="13">
    <source>
        <dbReference type="ARBA" id="ARBA00023125"/>
    </source>
</evidence>
<dbReference type="PROSITE" id="PS00093">
    <property type="entry name" value="N4_MTASE"/>
    <property type="match status" value="1"/>
</dbReference>
<keyword evidence="7 18" id="KW-0235">DNA replication</keyword>
<dbReference type="InterPro" id="IPR002941">
    <property type="entry name" value="DNA_methylase_N4/N6"/>
</dbReference>
<organism evidence="23 24">
    <name type="scientific">Candidatus Abzuiibacterium crystallinum</name>
    <dbReference type="NCBI Taxonomy" id="1974748"/>
    <lineage>
        <taxon>Bacteria</taxon>
        <taxon>Pseudomonadati</taxon>
        <taxon>Candidatus Omnitrophota</taxon>
        <taxon>Candidatus Abzuiibacterium</taxon>
    </lineage>
</organism>
<feature type="site" description="Cleavage; by autolysis" evidence="18">
    <location>
        <begin position="89"/>
        <end position="90"/>
    </location>
</feature>
<keyword evidence="5" id="KW-0808">Transferase</keyword>
<evidence type="ECO:0000256" key="17">
    <source>
        <dbReference type="ARBA" id="ARBA00049120"/>
    </source>
</evidence>
<dbReference type="InterPro" id="IPR015927">
    <property type="entry name" value="Peptidase_S24_S26A/B/C"/>
</dbReference>
<dbReference type="GO" id="GO:0003677">
    <property type="term" value="F:DNA binding"/>
    <property type="evidence" value="ECO:0007669"/>
    <property type="project" value="UniProtKB-UniRule"/>
</dbReference>
<keyword evidence="13 18" id="KW-0238">DNA-binding</keyword>
<dbReference type="GO" id="GO:0045892">
    <property type="term" value="P:negative regulation of DNA-templated transcription"/>
    <property type="evidence" value="ECO:0007669"/>
    <property type="project" value="UniProtKB-UniRule"/>
</dbReference>
<dbReference type="Pfam" id="PF01726">
    <property type="entry name" value="LexA_DNA_bind"/>
    <property type="match status" value="1"/>
</dbReference>
<evidence type="ECO:0000259" key="20">
    <source>
        <dbReference type="Pfam" id="PF00717"/>
    </source>
</evidence>
<evidence type="ECO:0000256" key="8">
    <source>
        <dbReference type="ARBA" id="ARBA00022747"/>
    </source>
</evidence>
<dbReference type="GO" id="GO:0006260">
    <property type="term" value="P:DNA replication"/>
    <property type="evidence" value="ECO:0007669"/>
    <property type="project" value="UniProtKB-UniRule"/>
</dbReference>
<dbReference type="Gene3D" id="1.10.10.10">
    <property type="entry name" value="Winged helix-like DNA-binding domain superfamily/Winged helix DNA-binding domain"/>
    <property type="match status" value="1"/>
</dbReference>
<dbReference type="InterPro" id="IPR036286">
    <property type="entry name" value="LexA/Signal_pep-like_sf"/>
</dbReference>
<evidence type="ECO:0000256" key="5">
    <source>
        <dbReference type="ARBA" id="ARBA00022679"/>
    </source>
</evidence>
<feature type="active site" description="For autocatalytic cleavage activity" evidence="18">
    <location>
        <position position="162"/>
    </location>
</feature>
<dbReference type="InterPro" id="IPR039418">
    <property type="entry name" value="LexA-like"/>
</dbReference>
<dbReference type="EC" id="3.4.21.88" evidence="18"/>
<evidence type="ECO:0000256" key="16">
    <source>
        <dbReference type="ARBA" id="ARBA00023236"/>
    </source>
</evidence>
<comment type="catalytic activity">
    <reaction evidence="17">
        <text>a 2'-deoxycytidine in DNA + S-adenosyl-L-methionine = an N(4)-methyl-2'-deoxycytidine in DNA + S-adenosyl-L-homocysteine + H(+)</text>
        <dbReference type="Rhea" id="RHEA:16857"/>
        <dbReference type="Rhea" id="RHEA-COMP:11369"/>
        <dbReference type="Rhea" id="RHEA-COMP:13674"/>
        <dbReference type="ChEBI" id="CHEBI:15378"/>
        <dbReference type="ChEBI" id="CHEBI:57856"/>
        <dbReference type="ChEBI" id="CHEBI:59789"/>
        <dbReference type="ChEBI" id="CHEBI:85452"/>
        <dbReference type="ChEBI" id="CHEBI:137933"/>
        <dbReference type="EC" id="2.1.1.113"/>
    </reaction>
</comment>
<dbReference type="HAMAP" id="MF_00015">
    <property type="entry name" value="LexA"/>
    <property type="match status" value="1"/>
</dbReference>
<feature type="DNA-binding region" description="H-T-H motif" evidence="18">
    <location>
        <begin position="29"/>
        <end position="49"/>
    </location>
</feature>
<dbReference type="PANTHER" id="PTHR33516:SF2">
    <property type="entry name" value="LEXA REPRESSOR-RELATED"/>
    <property type="match status" value="1"/>
</dbReference>
<dbReference type="GO" id="GO:0009307">
    <property type="term" value="P:DNA restriction-modification system"/>
    <property type="evidence" value="ECO:0007669"/>
    <property type="project" value="UniProtKB-KW"/>
</dbReference>
<evidence type="ECO:0000256" key="2">
    <source>
        <dbReference type="ARBA" id="ARBA00010203"/>
    </source>
</evidence>
<evidence type="ECO:0000256" key="18">
    <source>
        <dbReference type="HAMAP-Rule" id="MF_00015"/>
    </source>
</evidence>
<keyword evidence="10 18" id="KW-0378">Hydrolase</keyword>
<dbReference type="PANTHER" id="PTHR33516">
    <property type="entry name" value="LEXA REPRESSOR"/>
    <property type="match status" value="1"/>
</dbReference>
<dbReference type="PRINTS" id="PR00726">
    <property type="entry name" value="LEXASERPTASE"/>
</dbReference>
<proteinExistence type="inferred from homology"/>
<dbReference type="InterPro" id="IPR036390">
    <property type="entry name" value="WH_DNA-bd_sf"/>
</dbReference>
<dbReference type="InterPro" id="IPR006197">
    <property type="entry name" value="Peptidase_S24_LexA"/>
</dbReference>
<keyword evidence="16 18" id="KW-0742">SOS response</keyword>
<evidence type="ECO:0000256" key="4">
    <source>
        <dbReference type="ARBA" id="ARBA00022603"/>
    </source>
</evidence>
<comment type="function">
    <text evidence="18">Represses a number of genes involved in the response to DNA damage (SOS response), including recA and lexA. In the presence of single-stranded DNA, RecA interacts with LexA causing an autocatalytic cleavage which disrupts the DNA-binding part of LexA, leading to derepression of the SOS regulon and eventually DNA repair.</text>
</comment>
<dbReference type="FunFam" id="2.10.109.10:FF:000001">
    <property type="entry name" value="LexA repressor"/>
    <property type="match status" value="1"/>
</dbReference>
<evidence type="ECO:0000256" key="15">
    <source>
        <dbReference type="ARBA" id="ARBA00023204"/>
    </source>
</evidence>
<evidence type="ECO:0000313" key="24">
    <source>
        <dbReference type="Proteomes" id="UP000230859"/>
    </source>
</evidence>
<keyword evidence="6" id="KW-0949">S-adenosyl-L-methionine</keyword>
<evidence type="ECO:0000313" key="23">
    <source>
        <dbReference type="EMBL" id="PIQ86408.1"/>
    </source>
</evidence>
<evidence type="ECO:0000256" key="19">
    <source>
        <dbReference type="RuleBase" id="RU003991"/>
    </source>
</evidence>
<dbReference type="GO" id="GO:0015667">
    <property type="term" value="F:site-specific DNA-methyltransferase (cytosine-N4-specific) activity"/>
    <property type="evidence" value="ECO:0007669"/>
    <property type="project" value="UniProtKB-EC"/>
</dbReference>
<keyword evidence="3 18" id="KW-0678">Repressor</keyword>
<evidence type="ECO:0000256" key="10">
    <source>
        <dbReference type="ARBA" id="ARBA00022801"/>
    </source>
</evidence>
<dbReference type="InterPro" id="IPR006200">
    <property type="entry name" value="LexA"/>
</dbReference>
<sequence>MLTPITKRQKQILDFVHSYTKKREYAPSLEDIKKHFDLSSVATVHQHVDALKRKGYLKKTANQPRAIEAYKKKPRENVVQIPLLGTIAAGAPIEAIEDPETITVAKEMLTNPGRHFALRVKGNSMIDEGIFDGDTVIIREQPTAENGETVVAIVNENEATLKRLFREKNKIRLQPANQTLLPLYFDEVEIRGKVISVIRNYSRGKEEPLSLLPRKLERRIDYSWDFNGAHTKTFTHGLHPYPAMFIPQVANRLLKSYSNEGDTICDIFCGSGTALVESRLLNRNAYGIDLNPFAVLLAKAKTTEIDPKLLQKEYIKLLDTFGSLNTKTIPQPKFFNIEFWFKSEVIKKLARLKYAIFETKNTAIRNFFLTSFSEVVRLSSNTKNNEFKLVRMPTDELSKHNPDVFGMFKQKTEKNIARMSEFSQVVNKKTWAKVVHGNSADRNVIENESIDCIITSPPYGDSRTTVAYGQFSRLASQWLGIVDDNQQVDNLLLGGKRTNGLTHHLNSEHLDEAIEKVAKQDEQRARDVLSFYIDLEKCLKNAYRILKKGKYFCLVVGNRTVKQIQLPTDFIIAELGDTIGFDLIDLFVRNIPNKRMPLKNSPTNVVGKLESTMCKESIVILKKV</sequence>